<keyword evidence="2" id="KW-1185">Reference proteome</keyword>
<organism evidence="1 2">
    <name type="scientific">Floridaenema aerugineum BLCC-F46</name>
    <dbReference type="NCBI Taxonomy" id="3153654"/>
    <lineage>
        <taxon>Bacteria</taxon>
        <taxon>Bacillati</taxon>
        <taxon>Cyanobacteriota</taxon>
        <taxon>Cyanophyceae</taxon>
        <taxon>Oscillatoriophycideae</taxon>
        <taxon>Aerosakkonematales</taxon>
        <taxon>Aerosakkonemataceae</taxon>
        <taxon>Floridanema</taxon>
        <taxon>Floridanema aerugineum</taxon>
    </lineage>
</organism>
<dbReference type="RefSeq" id="WP_413268756.1">
    <property type="nucleotide sequence ID" value="NZ_JBHFNQ010000013.1"/>
</dbReference>
<proteinExistence type="predicted"/>
<reference evidence="1 2" key="1">
    <citation type="submission" date="2024-09" db="EMBL/GenBank/DDBJ databases">
        <title>Floridaenema gen nov. (Aerosakkonemataceae, Aerosakkonematales ord. nov., Cyanobacteria) from benthic tropical and subtropical fresh waters, with the description of four new species.</title>
        <authorList>
            <person name="Moretto J.A."/>
            <person name="Berthold D.E."/>
            <person name="Lefler F.W."/>
            <person name="Huang I.-S."/>
            <person name="Laughinghouse H. IV."/>
        </authorList>
    </citation>
    <scope>NUCLEOTIDE SEQUENCE [LARGE SCALE GENOMIC DNA]</scope>
    <source>
        <strain evidence="1 2">BLCC-F46</strain>
    </source>
</reference>
<sequence>MKYLRQVEAGETVVIVRSDQAIASPLLKSRLYGLSGFRVRSLLRNPVSESLI</sequence>
<accession>A0ABV4WYK1</accession>
<protein>
    <submittedName>
        <fullName evidence="1">Uncharacterized protein</fullName>
    </submittedName>
</protein>
<dbReference type="Proteomes" id="UP001576774">
    <property type="component" value="Unassembled WGS sequence"/>
</dbReference>
<evidence type="ECO:0000313" key="1">
    <source>
        <dbReference type="EMBL" id="MFB2875599.1"/>
    </source>
</evidence>
<gene>
    <name evidence="1" type="ORF">ACE1CC_01780</name>
</gene>
<name>A0ABV4WYK1_9CYAN</name>
<comment type="caution">
    <text evidence="1">The sequence shown here is derived from an EMBL/GenBank/DDBJ whole genome shotgun (WGS) entry which is preliminary data.</text>
</comment>
<evidence type="ECO:0000313" key="2">
    <source>
        <dbReference type="Proteomes" id="UP001576774"/>
    </source>
</evidence>
<dbReference type="EMBL" id="JBHFNQ010000013">
    <property type="protein sequence ID" value="MFB2875599.1"/>
    <property type="molecule type" value="Genomic_DNA"/>
</dbReference>